<accession>A0ABV4QSB0</accession>
<dbReference type="InterPro" id="IPR020845">
    <property type="entry name" value="AMP-binding_CS"/>
</dbReference>
<dbReference type="PANTHER" id="PTHR43767">
    <property type="entry name" value="LONG-CHAIN-FATTY-ACID--COA LIGASE"/>
    <property type="match status" value="1"/>
</dbReference>
<evidence type="ECO:0000259" key="2">
    <source>
        <dbReference type="Pfam" id="PF13193"/>
    </source>
</evidence>
<sequence length="505" mass="54234">MAQMNIASGIREFARSTPGATALIDGDRRLTFAELDDRSNRFAGLLVDAGFRAGDRVAVLLGNQLEYVEVAAGAAKAGVAMVPLNPRGTAAEHGSLITRSGASGLVADAVFEANVPELVEDLPLALAVGSRAWGRPYDTALAGARSVDPRVQVAETEPFCVQYTSGTTGQPKGALLTHRSRVLTMFGCAVDYGLGPGKRTAAVAPMALGAGFCFAYAGPFMGGRTSMLPRWDPERLLDMIERDRLQTIFLVPTHALTLRQVMEQSPRKWDLSSLETLYFNAAALPVPLKEWVVETFPHVGVHELYGSTEAGVVTDLRPADALRKAGSVGHPWFMTDVKLLDDDGREVGPGEPGELFGYSPYNMIGYLDDPESTAAAIRPDGYLSSGDVAVRDEEGFITIVDRKKDMIISGAANIYPREIEGVLIGCDGVAEVAVVGLPDEKWGETVGAFVVPRPGRDVDFGSLEAAVRARLAGYKTPKVWEKVDELPKNANGKILKRVIRDTYGK</sequence>
<dbReference type="Gene3D" id="3.40.50.12780">
    <property type="entry name" value="N-terminal domain of ligase-like"/>
    <property type="match status" value="1"/>
</dbReference>
<dbReference type="Pfam" id="PF13193">
    <property type="entry name" value="AMP-binding_C"/>
    <property type="match status" value="1"/>
</dbReference>
<gene>
    <name evidence="3" type="ORF">SM436_06840</name>
</gene>
<dbReference type="Proteomes" id="UP001569904">
    <property type="component" value="Unassembled WGS sequence"/>
</dbReference>
<evidence type="ECO:0000313" key="3">
    <source>
        <dbReference type="EMBL" id="MFA1553404.1"/>
    </source>
</evidence>
<dbReference type="SUPFAM" id="SSF56801">
    <property type="entry name" value="Acetyl-CoA synthetase-like"/>
    <property type="match status" value="1"/>
</dbReference>
<feature type="domain" description="AMP-dependent synthetase/ligase" evidence="1">
    <location>
        <begin position="11"/>
        <end position="367"/>
    </location>
</feature>
<evidence type="ECO:0000259" key="1">
    <source>
        <dbReference type="Pfam" id="PF00501"/>
    </source>
</evidence>
<proteinExistence type="predicted"/>
<dbReference type="PROSITE" id="PS00455">
    <property type="entry name" value="AMP_BINDING"/>
    <property type="match status" value="1"/>
</dbReference>
<protein>
    <submittedName>
        <fullName evidence="3">AMP-binding protein</fullName>
    </submittedName>
</protein>
<feature type="domain" description="AMP-binding enzyme C-terminal" evidence="2">
    <location>
        <begin position="418"/>
        <end position="493"/>
    </location>
</feature>
<dbReference type="InterPro" id="IPR025110">
    <property type="entry name" value="AMP-bd_C"/>
</dbReference>
<evidence type="ECO:0000313" key="4">
    <source>
        <dbReference type="Proteomes" id="UP001569904"/>
    </source>
</evidence>
<keyword evidence="4" id="KW-1185">Reference proteome</keyword>
<dbReference type="InterPro" id="IPR050237">
    <property type="entry name" value="ATP-dep_AMP-bd_enzyme"/>
</dbReference>
<dbReference type="InterPro" id="IPR000873">
    <property type="entry name" value="AMP-dep_synth/lig_dom"/>
</dbReference>
<dbReference type="InterPro" id="IPR045851">
    <property type="entry name" value="AMP-bd_C_sf"/>
</dbReference>
<name>A0ABV4QSB0_9ACTN</name>
<organism evidence="3 4">
    <name type="scientific">Actinomadura chokoriensis</name>
    <dbReference type="NCBI Taxonomy" id="454156"/>
    <lineage>
        <taxon>Bacteria</taxon>
        <taxon>Bacillati</taxon>
        <taxon>Actinomycetota</taxon>
        <taxon>Actinomycetes</taxon>
        <taxon>Streptosporangiales</taxon>
        <taxon>Thermomonosporaceae</taxon>
        <taxon>Actinomadura</taxon>
    </lineage>
</organism>
<dbReference type="Gene3D" id="3.30.300.30">
    <property type="match status" value="1"/>
</dbReference>
<comment type="caution">
    <text evidence="3">The sequence shown here is derived from an EMBL/GenBank/DDBJ whole genome shotgun (WGS) entry which is preliminary data.</text>
</comment>
<dbReference type="Pfam" id="PF00501">
    <property type="entry name" value="AMP-binding"/>
    <property type="match status" value="1"/>
</dbReference>
<dbReference type="PANTHER" id="PTHR43767:SF7">
    <property type="entry name" value="MEDIUM_LONG-CHAIN-FATTY-ACID--COA LIGASE FADD8"/>
    <property type="match status" value="1"/>
</dbReference>
<dbReference type="EMBL" id="JAXCEH010000003">
    <property type="protein sequence ID" value="MFA1553404.1"/>
    <property type="molecule type" value="Genomic_DNA"/>
</dbReference>
<dbReference type="InterPro" id="IPR042099">
    <property type="entry name" value="ANL_N_sf"/>
</dbReference>
<dbReference type="RefSeq" id="WP_371939799.1">
    <property type="nucleotide sequence ID" value="NZ_JAXCEH010000003.1"/>
</dbReference>
<reference evidence="3 4" key="1">
    <citation type="submission" date="2023-11" db="EMBL/GenBank/DDBJ databases">
        <title>Actinomadura monticuli sp. nov., isolated from volcanic ash.</title>
        <authorList>
            <person name="Lee S.D."/>
            <person name="Yang H."/>
            <person name="Kim I.S."/>
        </authorList>
    </citation>
    <scope>NUCLEOTIDE SEQUENCE [LARGE SCALE GENOMIC DNA]</scope>
    <source>
        <strain evidence="3 4">DSM 45346</strain>
    </source>
</reference>